<organism evidence="1 2">
    <name type="scientific">Phytopseudomonas flavescens</name>
    <dbReference type="NCBI Taxonomy" id="29435"/>
    <lineage>
        <taxon>Bacteria</taxon>
        <taxon>Pseudomonadati</taxon>
        <taxon>Pseudomonadota</taxon>
        <taxon>Gammaproteobacteria</taxon>
        <taxon>Pseudomonadales</taxon>
        <taxon>Pseudomonadaceae</taxon>
        <taxon>Phytopseudomonas</taxon>
    </lineage>
</organism>
<dbReference type="AlphaFoldDB" id="A0A1G8QTX1"/>
<name>A0A1G8QTX1_9GAMM</name>
<reference evidence="1 2" key="1">
    <citation type="submission" date="2016-10" db="EMBL/GenBank/DDBJ databases">
        <authorList>
            <person name="de Groot N.N."/>
        </authorList>
    </citation>
    <scope>NUCLEOTIDE SEQUENCE [LARGE SCALE GENOMIC DNA]</scope>
    <source>
        <strain evidence="1 2">LMG 18387</strain>
    </source>
</reference>
<feature type="non-terminal residue" evidence="1">
    <location>
        <position position="32"/>
    </location>
</feature>
<sequence>MIETNPALTELNRFLSSDYMLDLLGYDPDQAQ</sequence>
<protein>
    <submittedName>
        <fullName evidence="1">Filamentous hemagglutinin</fullName>
    </submittedName>
</protein>
<evidence type="ECO:0000313" key="1">
    <source>
        <dbReference type="EMBL" id="SDJ08172.1"/>
    </source>
</evidence>
<accession>A0A1G8QTX1</accession>
<dbReference type="EMBL" id="FNDG01000049">
    <property type="protein sequence ID" value="SDJ08172.1"/>
    <property type="molecule type" value="Genomic_DNA"/>
</dbReference>
<proteinExistence type="predicted"/>
<gene>
    <name evidence="1" type="ORF">SAMN05216588_1491</name>
</gene>
<evidence type="ECO:0000313" key="2">
    <source>
        <dbReference type="Proteomes" id="UP000198606"/>
    </source>
</evidence>
<dbReference type="Proteomes" id="UP000198606">
    <property type="component" value="Unassembled WGS sequence"/>
</dbReference>